<dbReference type="Gene3D" id="1.10.246.230">
    <property type="match status" value="1"/>
</dbReference>
<evidence type="ECO:0000256" key="1">
    <source>
        <dbReference type="SAM" id="MobiDB-lite"/>
    </source>
</evidence>
<dbReference type="Gene3D" id="3.60.20.40">
    <property type="match status" value="1"/>
</dbReference>
<feature type="region of interest" description="Disordered" evidence="1">
    <location>
        <begin position="507"/>
        <end position="526"/>
    </location>
</feature>
<dbReference type="PRINTS" id="PR01210">
    <property type="entry name" value="GGTRANSPTASE"/>
</dbReference>
<sequence length="526" mass="56420">MSNIAFTAPHSGAADIGLSLLRDGASAVDAMIAASAAIAVLYPHMNSLAGDGFWLVQRPGEAPRAIDACGHAAALASIDWYREQGCDAIPARGPLSALTLGGTLSGWDKARECCVAPEQRRPYGELLAPAEALARDGIEVTASLAAASEKVHESLADETAFRAIFAPEGRPLRQGEQLRNPDLAETLAHLARKGPRDFYDGELAETVAAELAARGSPIRASDLTGYEAQEVTPLSVRTRDGSLYNFPPPTQGLASLLILAIYDQLYDPQWSDADRVHTLVEATKQAFRVRDREVTDPARMRAPAESHLNSVSIGKLAAVLGKEASPWPWPAEPGDTVWMGGVDAEGTMVSFIQSVYWEFGSGVTIPGTGLVWNNRGLSFSLDADHRNALEPGYKPFHTLNPAFAVLDDGRRMSYGTMGGEGQPQTQAALFTRYLYDGLPLDESIARGRWLLGRTWGDRDDDLKLEASLARHLGDELALRGHRFKTVPDHSEMMGHAGAVVRFPDGGVTAASDPRSDGAAREGSCSI</sequence>
<dbReference type="PANTHER" id="PTHR43881">
    <property type="entry name" value="GAMMA-GLUTAMYLTRANSPEPTIDASE (AFU_ORTHOLOGUE AFUA_4G13580)"/>
    <property type="match status" value="1"/>
</dbReference>
<organism evidence="2 3">
    <name type="scientific">Vreelandella halophila</name>
    <dbReference type="NCBI Taxonomy" id="86177"/>
    <lineage>
        <taxon>Bacteria</taxon>
        <taxon>Pseudomonadati</taxon>
        <taxon>Pseudomonadota</taxon>
        <taxon>Gammaproteobacteria</taxon>
        <taxon>Oceanospirillales</taxon>
        <taxon>Halomonadaceae</taxon>
        <taxon>Vreelandella</taxon>
    </lineage>
</organism>
<dbReference type="Proteomes" id="UP000460751">
    <property type="component" value="Unassembled WGS sequence"/>
</dbReference>
<name>A0A9X5B6X4_9GAMM</name>
<dbReference type="OrthoDB" id="5297205at2"/>
<gene>
    <name evidence="2" type="ORF">GLW01_14130</name>
</gene>
<dbReference type="InterPro" id="IPR043137">
    <property type="entry name" value="GGT_ssub_C"/>
</dbReference>
<reference evidence="2 3" key="1">
    <citation type="submission" date="2019-11" db="EMBL/GenBank/DDBJ databases">
        <title>Genome sequences of 17 halophilic strains isolated from different environments.</title>
        <authorList>
            <person name="Furrow R.E."/>
        </authorList>
    </citation>
    <scope>NUCLEOTIDE SEQUENCE [LARGE SCALE GENOMIC DNA]</scope>
    <source>
        <strain evidence="2 3">22507_15_FS</strain>
    </source>
</reference>
<dbReference type="AlphaFoldDB" id="A0A9X5B6X4"/>
<comment type="caution">
    <text evidence="2">The sequence shown here is derived from an EMBL/GenBank/DDBJ whole genome shotgun (WGS) entry which is preliminary data.</text>
</comment>
<proteinExistence type="predicted"/>
<dbReference type="SUPFAM" id="SSF56235">
    <property type="entry name" value="N-terminal nucleophile aminohydrolases (Ntn hydrolases)"/>
    <property type="match status" value="1"/>
</dbReference>
<dbReference type="InterPro" id="IPR052896">
    <property type="entry name" value="GGT-like_enzyme"/>
</dbReference>
<dbReference type="Pfam" id="PF01019">
    <property type="entry name" value="G_glu_transpept"/>
    <property type="match status" value="1"/>
</dbReference>
<evidence type="ECO:0000313" key="2">
    <source>
        <dbReference type="EMBL" id="MYL27928.1"/>
    </source>
</evidence>
<evidence type="ECO:0000313" key="3">
    <source>
        <dbReference type="Proteomes" id="UP000460751"/>
    </source>
</evidence>
<dbReference type="PANTHER" id="PTHR43881:SF5">
    <property type="entry name" value="GAMMA-GLUTAMYLTRANSPEPTIDASE"/>
    <property type="match status" value="1"/>
</dbReference>
<dbReference type="RefSeq" id="WP_160899464.1">
    <property type="nucleotide sequence ID" value="NZ_WMEX01000008.1"/>
</dbReference>
<dbReference type="InterPro" id="IPR029055">
    <property type="entry name" value="Ntn_hydrolases_N"/>
</dbReference>
<accession>A0A9X5B6X4</accession>
<keyword evidence="3" id="KW-1185">Reference proteome</keyword>
<protein>
    <submittedName>
        <fullName evidence="2">Gamma-glutamyltransferase</fullName>
    </submittedName>
</protein>
<dbReference type="EMBL" id="WMEX01000008">
    <property type="protein sequence ID" value="MYL27928.1"/>
    <property type="molecule type" value="Genomic_DNA"/>
</dbReference>